<accession>A0A9P6MBG1</accession>
<feature type="compositionally biased region" description="Basic and acidic residues" evidence="1">
    <location>
        <begin position="164"/>
        <end position="181"/>
    </location>
</feature>
<keyword evidence="3" id="KW-1185">Reference proteome</keyword>
<reference evidence="2" key="1">
    <citation type="journal article" date="2020" name="Fungal Divers.">
        <title>Resolving the Mortierellaceae phylogeny through synthesis of multi-gene phylogenetics and phylogenomics.</title>
        <authorList>
            <person name="Vandepol N."/>
            <person name="Liber J."/>
            <person name="Desiro A."/>
            <person name="Na H."/>
            <person name="Kennedy M."/>
            <person name="Barry K."/>
            <person name="Grigoriev I.V."/>
            <person name="Miller A.N."/>
            <person name="O'Donnell K."/>
            <person name="Stajich J.E."/>
            <person name="Bonito G."/>
        </authorList>
    </citation>
    <scope>NUCLEOTIDE SEQUENCE</scope>
    <source>
        <strain evidence="2">MES-2147</strain>
    </source>
</reference>
<name>A0A9P6MBG1_9FUNG</name>
<comment type="caution">
    <text evidence="2">The sequence shown here is derived from an EMBL/GenBank/DDBJ whole genome shotgun (WGS) entry which is preliminary data.</text>
</comment>
<dbReference type="Proteomes" id="UP000749646">
    <property type="component" value="Unassembled WGS sequence"/>
</dbReference>
<evidence type="ECO:0000313" key="2">
    <source>
        <dbReference type="EMBL" id="KAF9987640.1"/>
    </source>
</evidence>
<proteinExistence type="predicted"/>
<gene>
    <name evidence="2" type="ORF">BGZ65_002729</name>
</gene>
<feature type="region of interest" description="Disordered" evidence="1">
    <location>
        <begin position="99"/>
        <end position="120"/>
    </location>
</feature>
<organism evidence="2 3">
    <name type="scientific">Modicella reniformis</name>
    <dbReference type="NCBI Taxonomy" id="1440133"/>
    <lineage>
        <taxon>Eukaryota</taxon>
        <taxon>Fungi</taxon>
        <taxon>Fungi incertae sedis</taxon>
        <taxon>Mucoromycota</taxon>
        <taxon>Mortierellomycotina</taxon>
        <taxon>Mortierellomycetes</taxon>
        <taxon>Mortierellales</taxon>
        <taxon>Mortierellaceae</taxon>
        <taxon>Modicella</taxon>
    </lineage>
</organism>
<feature type="compositionally biased region" description="Low complexity" evidence="1">
    <location>
        <begin position="100"/>
        <end position="111"/>
    </location>
</feature>
<sequence>MGDPNEFKDTDRVFTDHLYAPIKSKDQSNGNYLKATGVGKVENDFIDRLAGLKLHSPRARSAINVVMPFIAAPGKKDKGQLQGDMDLRIREDISAIENFSNCESNGSSKSSAQVPETNEGLQERLDSIQKQIEKAWNKKPDSLLESDANAPETNKPIRGQNPKVPKDVAEMSKKDLVNVML</sequence>
<evidence type="ECO:0000256" key="1">
    <source>
        <dbReference type="SAM" id="MobiDB-lite"/>
    </source>
</evidence>
<dbReference type="EMBL" id="JAAAHW010003165">
    <property type="protein sequence ID" value="KAF9987640.1"/>
    <property type="molecule type" value="Genomic_DNA"/>
</dbReference>
<feature type="region of interest" description="Disordered" evidence="1">
    <location>
        <begin position="138"/>
        <end position="181"/>
    </location>
</feature>
<evidence type="ECO:0000313" key="3">
    <source>
        <dbReference type="Proteomes" id="UP000749646"/>
    </source>
</evidence>
<dbReference type="AlphaFoldDB" id="A0A9P6MBG1"/>
<protein>
    <submittedName>
        <fullName evidence="2">Uncharacterized protein</fullName>
    </submittedName>
</protein>